<dbReference type="AlphaFoldDB" id="A0A6C0H6A6"/>
<dbReference type="EMBL" id="MN739885">
    <property type="protein sequence ID" value="QHT75947.1"/>
    <property type="molecule type" value="Genomic_DNA"/>
</dbReference>
<evidence type="ECO:0000313" key="1">
    <source>
        <dbReference type="EMBL" id="QHT75947.1"/>
    </source>
</evidence>
<protein>
    <submittedName>
        <fullName evidence="1">Uncharacterized protein</fullName>
    </submittedName>
</protein>
<reference evidence="1" key="1">
    <citation type="journal article" date="2020" name="Nature">
        <title>Giant virus diversity and host interactions through global metagenomics.</title>
        <authorList>
            <person name="Schulz F."/>
            <person name="Roux S."/>
            <person name="Paez-Espino D."/>
            <person name="Jungbluth S."/>
            <person name="Walsh D.A."/>
            <person name="Denef V.J."/>
            <person name="McMahon K.D."/>
            <person name="Konstantinidis K.T."/>
            <person name="Eloe-Fadrosh E.A."/>
            <person name="Kyrpides N.C."/>
            <person name="Woyke T."/>
        </authorList>
    </citation>
    <scope>NUCLEOTIDE SEQUENCE</scope>
    <source>
        <strain evidence="1">GVMAG-M-3300023179-71</strain>
    </source>
</reference>
<dbReference type="InterPro" id="IPR038365">
    <property type="entry name" value="EcoRII_C_sf"/>
</dbReference>
<proteinExistence type="predicted"/>
<organism evidence="1">
    <name type="scientific">viral metagenome</name>
    <dbReference type="NCBI Taxonomy" id="1070528"/>
    <lineage>
        <taxon>unclassified sequences</taxon>
        <taxon>metagenomes</taxon>
        <taxon>organismal metagenomes</taxon>
    </lineage>
</organism>
<dbReference type="Gene3D" id="3.40.91.80">
    <property type="match status" value="1"/>
</dbReference>
<name>A0A6C0H6A6_9ZZZZ</name>
<sequence>METTPELNNEVIFFSVSKTKKVKKQEKKMQLIIEDDNKINEFNNKYVIQKIQENKQIKLKKIIEELKLIYPLQDEMLIELYNKSISMHQSNIQGNGDFLENNIVVSELTKHNIPFKRHVTISKDGIIIGFNKKKSKCYHIIDFVIGNNIEVGKSITEYIVVSCKTTCRERWTQDDWSFTYIPSKYILLTISNDYPSSVRFRETEQRKIITCFPKSKDDRTFKLSFEDLIDEVI</sequence>
<accession>A0A6C0H6A6</accession>